<dbReference type="AlphaFoldDB" id="A0A1A6GQF0"/>
<name>A0A1A6GQF0_NEOLE</name>
<accession>A0A1A6GQF0</accession>
<evidence type="ECO:0000313" key="1">
    <source>
        <dbReference type="EMBL" id="OBS67587.1"/>
    </source>
</evidence>
<evidence type="ECO:0000313" key="2">
    <source>
        <dbReference type="Proteomes" id="UP000092124"/>
    </source>
</evidence>
<proteinExistence type="predicted"/>
<protein>
    <submittedName>
        <fullName evidence="1">Uncharacterized protein</fullName>
    </submittedName>
</protein>
<dbReference type="EMBL" id="LZPO01078268">
    <property type="protein sequence ID" value="OBS67587.1"/>
    <property type="molecule type" value="Genomic_DNA"/>
</dbReference>
<comment type="caution">
    <text evidence="1">The sequence shown here is derived from an EMBL/GenBank/DDBJ whole genome shotgun (WGS) entry which is preliminary data.</text>
</comment>
<gene>
    <name evidence="1" type="ORF">A6R68_03850</name>
</gene>
<dbReference type="Proteomes" id="UP000092124">
    <property type="component" value="Unassembled WGS sequence"/>
</dbReference>
<sequence>MTSLSSTTLYSYWACCPDGSVTSWLELLRENLSGSPSVSTWQNLQSVPRHLNWSVAQMG</sequence>
<reference evidence="1 2" key="1">
    <citation type="submission" date="2016-06" db="EMBL/GenBank/DDBJ databases">
        <title>The Draft Genome Sequence and Annotation of the Desert Woodrat Neotoma lepida.</title>
        <authorList>
            <person name="Campbell M."/>
            <person name="Oakeson K.F."/>
            <person name="Yandell M."/>
            <person name="Halpert J.R."/>
            <person name="Dearing D."/>
        </authorList>
    </citation>
    <scope>NUCLEOTIDE SEQUENCE [LARGE SCALE GENOMIC DNA]</scope>
    <source>
        <strain evidence="1">417</strain>
        <tissue evidence="1">Liver</tissue>
    </source>
</reference>
<keyword evidence="2" id="KW-1185">Reference proteome</keyword>
<organism evidence="1 2">
    <name type="scientific">Neotoma lepida</name>
    <name type="common">Desert woodrat</name>
    <dbReference type="NCBI Taxonomy" id="56216"/>
    <lineage>
        <taxon>Eukaryota</taxon>
        <taxon>Metazoa</taxon>
        <taxon>Chordata</taxon>
        <taxon>Craniata</taxon>
        <taxon>Vertebrata</taxon>
        <taxon>Euteleostomi</taxon>
        <taxon>Mammalia</taxon>
        <taxon>Eutheria</taxon>
        <taxon>Euarchontoglires</taxon>
        <taxon>Glires</taxon>
        <taxon>Rodentia</taxon>
        <taxon>Myomorpha</taxon>
        <taxon>Muroidea</taxon>
        <taxon>Cricetidae</taxon>
        <taxon>Neotominae</taxon>
        <taxon>Neotoma</taxon>
    </lineage>
</organism>